<feature type="domain" description="Transcriptional coactivator p15 (PC4) C-terminal" evidence="8">
    <location>
        <begin position="74"/>
        <end position="123"/>
    </location>
</feature>
<evidence type="ECO:0000256" key="2">
    <source>
        <dbReference type="ARBA" id="ARBA00009001"/>
    </source>
</evidence>
<dbReference type="InterPro" id="IPR009044">
    <property type="entry name" value="ssDNA-bd_transcriptional_reg"/>
</dbReference>
<dbReference type="Pfam" id="PF02229">
    <property type="entry name" value="PC4"/>
    <property type="match status" value="1"/>
</dbReference>
<dbReference type="Gene3D" id="2.30.31.10">
    <property type="entry name" value="Transcriptional Coactivator Pc4, Chain A"/>
    <property type="match status" value="1"/>
</dbReference>
<dbReference type="GO" id="GO:0003677">
    <property type="term" value="F:DNA binding"/>
    <property type="evidence" value="ECO:0007669"/>
    <property type="project" value="UniProtKB-KW"/>
</dbReference>
<keyword evidence="13" id="KW-1185">Reference proteome</keyword>
<comment type="caution">
    <text evidence="10">The sequence shown here is derived from an EMBL/GenBank/DDBJ whole genome shotgun (WGS) entry which is preliminary data.</text>
</comment>
<feature type="compositionally biased region" description="Basic and acidic residues" evidence="7">
    <location>
        <begin position="45"/>
        <end position="58"/>
    </location>
</feature>
<dbReference type="EMBL" id="CAJNOL010000773">
    <property type="protein sequence ID" value="CAF1194828.1"/>
    <property type="molecule type" value="Genomic_DNA"/>
</dbReference>
<feature type="region of interest" description="Disordered" evidence="7">
    <location>
        <begin position="1"/>
        <end position="69"/>
    </location>
</feature>
<organism evidence="10 13">
    <name type="scientific">Rotaria sordida</name>
    <dbReference type="NCBI Taxonomy" id="392033"/>
    <lineage>
        <taxon>Eukaryota</taxon>
        <taxon>Metazoa</taxon>
        <taxon>Spiralia</taxon>
        <taxon>Gnathifera</taxon>
        <taxon>Rotifera</taxon>
        <taxon>Eurotatoria</taxon>
        <taxon>Bdelloidea</taxon>
        <taxon>Philodinida</taxon>
        <taxon>Philodinidae</taxon>
        <taxon>Rotaria</taxon>
    </lineage>
</organism>
<evidence type="ECO:0000313" key="9">
    <source>
        <dbReference type="EMBL" id="CAF1032313.1"/>
    </source>
</evidence>
<gene>
    <name evidence="12" type="ORF">JBS370_LOCUS3217</name>
    <name evidence="10" type="ORF">JXQ802_LOCUS24088</name>
    <name evidence="9" type="ORF">PYM288_LOCUS16203</name>
    <name evidence="11" type="ORF">ZHD862_LOCUS26733</name>
</gene>
<protein>
    <recommendedName>
        <fullName evidence="8">Transcriptional coactivator p15 (PC4) C-terminal domain-containing protein</fullName>
    </recommendedName>
</protein>
<dbReference type="SUPFAM" id="SSF54447">
    <property type="entry name" value="ssDNA-binding transcriptional regulator domain"/>
    <property type="match status" value="1"/>
</dbReference>
<dbReference type="EMBL" id="CAJOBD010000135">
    <property type="protein sequence ID" value="CAF3589433.1"/>
    <property type="molecule type" value="Genomic_DNA"/>
</dbReference>
<evidence type="ECO:0000313" key="13">
    <source>
        <dbReference type="Proteomes" id="UP000663870"/>
    </source>
</evidence>
<evidence type="ECO:0000256" key="7">
    <source>
        <dbReference type="SAM" id="MobiDB-lite"/>
    </source>
</evidence>
<comment type="similarity">
    <text evidence="2">Belongs to the transcriptional coactivator PC4 family.</text>
</comment>
<reference evidence="10" key="1">
    <citation type="submission" date="2021-02" db="EMBL/GenBank/DDBJ databases">
        <authorList>
            <person name="Nowell W R."/>
        </authorList>
    </citation>
    <scope>NUCLEOTIDE SEQUENCE</scope>
</reference>
<evidence type="ECO:0000256" key="6">
    <source>
        <dbReference type="ARBA" id="ARBA00023242"/>
    </source>
</evidence>
<keyword evidence="4" id="KW-0238">DNA-binding</keyword>
<feature type="compositionally biased region" description="Low complexity" evidence="7">
    <location>
        <begin position="28"/>
        <end position="43"/>
    </location>
</feature>
<evidence type="ECO:0000313" key="12">
    <source>
        <dbReference type="EMBL" id="CAF3589433.1"/>
    </source>
</evidence>
<dbReference type="Proteomes" id="UP000663836">
    <property type="component" value="Unassembled WGS sequence"/>
</dbReference>
<evidence type="ECO:0000313" key="11">
    <source>
        <dbReference type="EMBL" id="CAF1277205.1"/>
    </source>
</evidence>
<keyword evidence="5" id="KW-0804">Transcription</keyword>
<keyword evidence="6" id="KW-0539">Nucleus</keyword>
<evidence type="ECO:0000259" key="8">
    <source>
        <dbReference type="Pfam" id="PF02229"/>
    </source>
</evidence>
<dbReference type="InterPro" id="IPR003173">
    <property type="entry name" value="PC4_C"/>
</dbReference>
<evidence type="ECO:0000256" key="4">
    <source>
        <dbReference type="ARBA" id="ARBA00023125"/>
    </source>
</evidence>
<dbReference type="AlphaFoldDB" id="A0A814W1A5"/>
<feature type="compositionally biased region" description="Basic and acidic residues" evidence="7">
    <location>
        <begin position="1"/>
        <end position="27"/>
    </location>
</feature>
<evidence type="ECO:0000256" key="1">
    <source>
        <dbReference type="ARBA" id="ARBA00004123"/>
    </source>
</evidence>
<dbReference type="EMBL" id="CAJNOH010000412">
    <property type="protein sequence ID" value="CAF1032313.1"/>
    <property type="molecule type" value="Genomic_DNA"/>
</dbReference>
<dbReference type="Proteomes" id="UP000663870">
    <property type="component" value="Unassembled WGS sequence"/>
</dbReference>
<sequence length="132" mass="14740">MPKSKEFIDNSDSDEQKNSASDEEKTKASTSTKSKSKTTNNKNDPPAKRVKPNDKADGDGVPSIAGPSGERLYELSKLRYISVSQFKGKPYINIREYYDDNGVQKPGKKGISLTVDQWEKLKTLINQVDKDL</sequence>
<comment type="subcellular location">
    <subcellularLocation>
        <location evidence="1">Nucleus</location>
    </subcellularLocation>
</comment>
<dbReference type="Proteomes" id="UP000663854">
    <property type="component" value="Unassembled WGS sequence"/>
</dbReference>
<evidence type="ECO:0000256" key="5">
    <source>
        <dbReference type="ARBA" id="ARBA00023163"/>
    </source>
</evidence>
<evidence type="ECO:0000313" key="10">
    <source>
        <dbReference type="EMBL" id="CAF1194828.1"/>
    </source>
</evidence>
<dbReference type="InterPro" id="IPR045125">
    <property type="entry name" value="Sub1/Tcp4-like"/>
</dbReference>
<proteinExistence type="inferred from homology"/>
<dbReference type="EMBL" id="CAJNOT010002035">
    <property type="protein sequence ID" value="CAF1277205.1"/>
    <property type="molecule type" value="Genomic_DNA"/>
</dbReference>
<accession>A0A814W1A5</accession>
<keyword evidence="3" id="KW-0805">Transcription regulation</keyword>
<dbReference type="PANTHER" id="PTHR13215">
    <property type="entry name" value="RNA POLYMERASE II TRANSCRIPTIONAL COACTIVATOR"/>
    <property type="match status" value="1"/>
</dbReference>
<dbReference type="GO" id="GO:0005634">
    <property type="term" value="C:nucleus"/>
    <property type="evidence" value="ECO:0007669"/>
    <property type="project" value="UniProtKB-SubCell"/>
</dbReference>
<name>A0A814W1A5_9BILA</name>
<evidence type="ECO:0000256" key="3">
    <source>
        <dbReference type="ARBA" id="ARBA00023015"/>
    </source>
</evidence>
<dbReference type="GO" id="GO:0003713">
    <property type="term" value="F:transcription coactivator activity"/>
    <property type="evidence" value="ECO:0007669"/>
    <property type="project" value="InterPro"/>
</dbReference>
<dbReference type="GO" id="GO:0060261">
    <property type="term" value="P:positive regulation of transcription initiation by RNA polymerase II"/>
    <property type="evidence" value="ECO:0007669"/>
    <property type="project" value="InterPro"/>
</dbReference>
<dbReference type="Proteomes" id="UP000663864">
    <property type="component" value="Unassembled WGS sequence"/>
</dbReference>